<gene>
    <name evidence="3" type="ORF">GOM49_06105</name>
</gene>
<dbReference type="GO" id="GO:0008206">
    <property type="term" value="P:bile acid metabolic process"/>
    <property type="evidence" value="ECO:0007669"/>
    <property type="project" value="UniProtKB-ARBA"/>
</dbReference>
<dbReference type="PANTHER" id="PTHR42760:SF133">
    <property type="entry name" value="3-OXOACYL-[ACYL-CARRIER-PROTEIN] REDUCTASE"/>
    <property type="match status" value="1"/>
</dbReference>
<dbReference type="EMBL" id="CP046522">
    <property type="protein sequence ID" value="QGU94727.1"/>
    <property type="molecule type" value="Genomic_DNA"/>
</dbReference>
<evidence type="ECO:0000313" key="4">
    <source>
        <dbReference type="Proteomes" id="UP000422764"/>
    </source>
</evidence>
<dbReference type="Proteomes" id="UP000422764">
    <property type="component" value="Chromosome"/>
</dbReference>
<dbReference type="InterPro" id="IPR036291">
    <property type="entry name" value="NAD(P)-bd_dom_sf"/>
</dbReference>
<dbReference type="AlphaFoldDB" id="A0A6I6F1U2"/>
<dbReference type="PANTHER" id="PTHR42760">
    <property type="entry name" value="SHORT-CHAIN DEHYDROGENASES/REDUCTASES FAMILY MEMBER"/>
    <property type="match status" value="1"/>
</dbReference>
<dbReference type="InterPro" id="IPR002347">
    <property type="entry name" value="SDR_fam"/>
</dbReference>
<dbReference type="SUPFAM" id="SSF51735">
    <property type="entry name" value="NAD(P)-binding Rossmann-fold domains"/>
    <property type="match status" value="1"/>
</dbReference>
<dbReference type="Pfam" id="PF13561">
    <property type="entry name" value="adh_short_C2"/>
    <property type="match status" value="1"/>
</dbReference>
<dbReference type="FunFam" id="3.40.50.720:FF:000084">
    <property type="entry name" value="Short-chain dehydrogenase reductase"/>
    <property type="match status" value="1"/>
</dbReference>
<dbReference type="PROSITE" id="PS00061">
    <property type="entry name" value="ADH_SHORT"/>
    <property type="match status" value="1"/>
</dbReference>
<keyword evidence="4" id="KW-1185">Reference proteome</keyword>
<dbReference type="InterPro" id="IPR020904">
    <property type="entry name" value="Sc_DH/Rdtase_CS"/>
</dbReference>
<protein>
    <submittedName>
        <fullName evidence="3">SDR family oxidoreductase</fullName>
    </submittedName>
</protein>
<dbReference type="NCBIfam" id="NF005559">
    <property type="entry name" value="PRK07231.1"/>
    <property type="match status" value="1"/>
</dbReference>
<dbReference type="CDD" id="cd05233">
    <property type="entry name" value="SDR_c"/>
    <property type="match status" value="1"/>
</dbReference>
<sequence>MNDKKILLITGATRGIGFTTAVRFAKEGYTIAINDINEQAGKEAIEKLRGQGFDADFFLADITKEEEINAMVKEVGEKHGRIDVLVNNAGGLLGRNPVETMETSFWNKVLDLNLNAPFYATRAVIPYMKKVGGSIINITSIAAYNGGGPGIAAYATAKAGVLAFTRATAKEFIPYNIRVNAVSPGVVDTEFHSQTSKELMEGWKQGIPAKRFGTPDDVANCIYFLTSDEASYLVGEVIQINGGQDFR</sequence>
<keyword evidence="2" id="KW-0560">Oxidoreductase</keyword>
<evidence type="ECO:0000256" key="1">
    <source>
        <dbReference type="ARBA" id="ARBA00006484"/>
    </source>
</evidence>
<reference evidence="3 4" key="1">
    <citation type="submission" date="2019-12" db="EMBL/GenBank/DDBJ databases">
        <title>Genome sequenceing of Clostridium bovifaecis.</title>
        <authorList>
            <person name="Yao Y."/>
        </authorList>
    </citation>
    <scope>NUCLEOTIDE SEQUENCE [LARGE SCALE GENOMIC DNA]</scope>
    <source>
        <strain evidence="3 4">BXX</strain>
    </source>
</reference>
<proteinExistence type="inferred from homology"/>
<accession>A0A6I6F1U2</accession>
<comment type="similarity">
    <text evidence="1">Belongs to the short-chain dehydrogenases/reductases (SDR) family.</text>
</comment>
<dbReference type="NCBIfam" id="NF009466">
    <property type="entry name" value="PRK12826.1-2"/>
    <property type="match status" value="1"/>
</dbReference>
<dbReference type="Gene3D" id="3.40.50.720">
    <property type="entry name" value="NAD(P)-binding Rossmann-like Domain"/>
    <property type="match status" value="1"/>
</dbReference>
<dbReference type="PRINTS" id="PR00081">
    <property type="entry name" value="GDHRDH"/>
</dbReference>
<dbReference type="PRINTS" id="PR00080">
    <property type="entry name" value="SDRFAMILY"/>
</dbReference>
<name>A0A6I6F1U2_9CLOT</name>
<evidence type="ECO:0000256" key="2">
    <source>
        <dbReference type="ARBA" id="ARBA00023002"/>
    </source>
</evidence>
<evidence type="ECO:0000313" key="3">
    <source>
        <dbReference type="EMBL" id="QGU94727.1"/>
    </source>
</evidence>
<organism evidence="3 4">
    <name type="scientific">Clostridium bovifaecis</name>
    <dbReference type="NCBI Taxonomy" id="2184719"/>
    <lineage>
        <taxon>Bacteria</taxon>
        <taxon>Bacillati</taxon>
        <taxon>Bacillota</taxon>
        <taxon>Clostridia</taxon>
        <taxon>Eubacteriales</taxon>
        <taxon>Clostridiaceae</taxon>
        <taxon>Clostridium</taxon>
    </lineage>
</organism>
<dbReference type="GO" id="GO:0016616">
    <property type="term" value="F:oxidoreductase activity, acting on the CH-OH group of donors, NAD or NADP as acceptor"/>
    <property type="evidence" value="ECO:0007669"/>
    <property type="project" value="TreeGrafter"/>
</dbReference>